<name>A0A427XTQ7_9TREE</name>
<accession>A0A427XTQ7</accession>
<dbReference type="EMBL" id="RSCD01000028">
    <property type="protein sequence ID" value="RSH82209.1"/>
    <property type="molecule type" value="Genomic_DNA"/>
</dbReference>
<keyword evidence="3" id="KW-1185">Reference proteome</keyword>
<reference evidence="2 3" key="1">
    <citation type="submission" date="2018-11" db="EMBL/GenBank/DDBJ databases">
        <title>Genome sequence of Saitozyma podzolica DSM 27192.</title>
        <authorList>
            <person name="Aliyu H."/>
            <person name="Gorte O."/>
            <person name="Ochsenreither K."/>
        </authorList>
    </citation>
    <scope>NUCLEOTIDE SEQUENCE [LARGE SCALE GENOMIC DNA]</scope>
    <source>
        <strain evidence="2 3">DSM 27192</strain>
    </source>
</reference>
<sequence length="355" mass="40189">MRLLHVFTSLAAASVILLGSWTLMTRADGVNTSIFGKWSPETHPVQMEWPALYDNVDNRPTPASYKHQSPSGVPISIMMTIFNQEGMIEQIVQALLDTTVGPYEFIAVFDNCTDESERLVQLVIDKHLETHPFDPNGRSAEGLTAYRPIVLAKTHYETLSNNVGLRATAYDYGVLIQDDMIMVDHGWDRHLLRPALGYDDVLAVTGRCAHNDYAENDKDITFPDKAGPGCGGHNYDYNLDDTFSVRDIANRGPLLLDMQKAHELDFFSEEYYPFEMDDHDLCLRGYQQYGWVCGVLPVSVHAGTSHRKTSNMGPVPQILRDAERVNIARTLHRHGPYLRQRMKHSEERKVVLEDL</sequence>
<evidence type="ECO:0008006" key="4">
    <source>
        <dbReference type="Google" id="ProtNLM"/>
    </source>
</evidence>
<dbReference type="SUPFAM" id="SSF53448">
    <property type="entry name" value="Nucleotide-diphospho-sugar transferases"/>
    <property type="match status" value="1"/>
</dbReference>
<protein>
    <recommendedName>
        <fullName evidence="4">Glycosyltransferase 2-like domain-containing protein</fullName>
    </recommendedName>
</protein>
<feature type="chain" id="PRO_5019180095" description="Glycosyltransferase 2-like domain-containing protein" evidence="1">
    <location>
        <begin position="28"/>
        <end position="355"/>
    </location>
</feature>
<proteinExistence type="predicted"/>
<comment type="caution">
    <text evidence="2">The sequence shown here is derived from an EMBL/GenBank/DDBJ whole genome shotgun (WGS) entry which is preliminary data.</text>
</comment>
<organism evidence="2 3">
    <name type="scientific">Saitozyma podzolica</name>
    <dbReference type="NCBI Taxonomy" id="1890683"/>
    <lineage>
        <taxon>Eukaryota</taxon>
        <taxon>Fungi</taxon>
        <taxon>Dikarya</taxon>
        <taxon>Basidiomycota</taxon>
        <taxon>Agaricomycotina</taxon>
        <taxon>Tremellomycetes</taxon>
        <taxon>Tremellales</taxon>
        <taxon>Trimorphomycetaceae</taxon>
        <taxon>Saitozyma</taxon>
    </lineage>
</organism>
<gene>
    <name evidence="2" type="ORF">EHS25_006142</name>
</gene>
<evidence type="ECO:0000313" key="2">
    <source>
        <dbReference type="EMBL" id="RSH82209.1"/>
    </source>
</evidence>
<dbReference type="Gene3D" id="3.90.550.10">
    <property type="entry name" value="Spore Coat Polysaccharide Biosynthesis Protein SpsA, Chain A"/>
    <property type="match status" value="1"/>
</dbReference>
<evidence type="ECO:0000313" key="3">
    <source>
        <dbReference type="Proteomes" id="UP000279259"/>
    </source>
</evidence>
<dbReference type="Proteomes" id="UP000279259">
    <property type="component" value="Unassembled WGS sequence"/>
</dbReference>
<feature type="signal peptide" evidence="1">
    <location>
        <begin position="1"/>
        <end position="27"/>
    </location>
</feature>
<dbReference type="OrthoDB" id="10458297at2759"/>
<dbReference type="InterPro" id="IPR029044">
    <property type="entry name" value="Nucleotide-diphossugar_trans"/>
</dbReference>
<evidence type="ECO:0000256" key="1">
    <source>
        <dbReference type="SAM" id="SignalP"/>
    </source>
</evidence>
<dbReference type="AlphaFoldDB" id="A0A427XTQ7"/>
<keyword evidence="1" id="KW-0732">Signal</keyword>